<name>A0ABX8R963_9CLOT</name>
<dbReference type="InterPro" id="IPR050270">
    <property type="entry name" value="DegV_domain_contain"/>
</dbReference>
<dbReference type="EMBL" id="CP078093">
    <property type="protein sequence ID" value="QXM05577.1"/>
    <property type="molecule type" value="Genomic_DNA"/>
</dbReference>
<dbReference type="PANTHER" id="PTHR33434">
    <property type="entry name" value="DEGV DOMAIN-CONTAINING PROTEIN DR_1986-RELATED"/>
    <property type="match status" value="1"/>
</dbReference>
<evidence type="ECO:0000256" key="1">
    <source>
        <dbReference type="ARBA" id="ARBA00003238"/>
    </source>
</evidence>
<dbReference type="RefSeq" id="WP_218282275.1">
    <property type="nucleotide sequence ID" value="NZ_CP078093.1"/>
</dbReference>
<dbReference type="PROSITE" id="PS51482">
    <property type="entry name" value="DEGV"/>
    <property type="match status" value="1"/>
</dbReference>
<dbReference type="InterPro" id="IPR003797">
    <property type="entry name" value="DegV"/>
</dbReference>
<sequence>MEKIAIVTDSSCDLPDEVVKNYDIKIIPLRIIYSKREYRDRIEICADEVYEKLENEIPKTSLPSPEDVNDLFKKLQEQGYTHVLGIFLSSALSGTYNMIKKLAEAFKGLKFKLVDSKTLSMGLGFLVLKAAEEIKKSNDFLKAYEMTEKAIKNSSLFFVLKTLDYLRKGGRIGLVEGTIGELLGIKPIISVDEEGKYYPYAKVRGRKKSIEELYKIIKEKLKDKKCKIAVMHGYAEKEAQKLIEKIKEIENVEDAFFGQISPVLGVHTGPGLIGVGVFEV</sequence>
<comment type="function">
    <text evidence="1">May bind long-chain fatty acids, such as palmitate, and may play a role in lipid transport or fatty acid metabolism.</text>
</comment>
<evidence type="ECO:0000256" key="2">
    <source>
        <dbReference type="ARBA" id="ARBA00023121"/>
    </source>
</evidence>
<dbReference type="Pfam" id="PF02645">
    <property type="entry name" value="DegV"/>
    <property type="match status" value="1"/>
</dbReference>
<gene>
    <name evidence="3" type="ORF">KVH43_09355</name>
</gene>
<accession>A0ABX8R963</accession>
<keyword evidence="4" id="KW-1185">Reference proteome</keyword>
<dbReference type="Proteomes" id="UP000886818">
    <property type="component" value="Chromosome"/>
</dbReference>
<keyword evidence="2" id="KW-0446">Lipid-binding</keyword>
<organism evidence="3 4">
    <name type="scientific">Crassaminicella indica</name>
    <dbReference type="NCBI Taxonomy" id="2855394"/>
    <lineage>
        <taxon>Bacteria</taxon>
        <taxon>Bacillati</taxon>
        <taxon>Bacillota</taxon>
        <taxon>Clostridia</taxon>
        <taxon>Eubacteriales</taxon>
        <taxon>Clostridiaceae</taxon>
        <taxon>Crassaminicella</taxon>
    </lineage>
</organism>
<dbReference type="NCBIfam" id="TIGR00762">
    <property type="entry name" value="DegV"/>
    <property type="match status" value="1"/>
</dbReference>
<dbReference type="PANTHER" id="PTHR33434:SF3">
    <property type="entry name" value="DEGV DOMAIN-CONTAINING PROTEIN YITS"/>
    <property type="match status" value="1"/>
</dbReference>
<protein>
    <submittedName>
        <fullName evidence="3">DegV family protein</fullName>
    </submittedName>
</protein>
<reference evidence="3" key="1">
    <citation type="submission" date="2021-07" db="EMBL/GenBank/DDBJ databases">
        <title>Complete genome sequence of Crassaminicella sp. 143-21, isolated from a deep-sea hydrothermal vent.</title>
        <authorList>
            <person name="Li X."/>
        </authorList>
    </citation>
    <scope>NUCLEOTIDE SEQUENCE</scope>
    <source>
        <strain evidence="3">143-21</strain>
    </source>
</reference>
<proteinExistence type="predicted"/>
<evidence type="ECO:0000313" key="3">
    <source>
        <dbReference type="EMBL" id="QXM05577.1"/>
    </source>
</evidence>
<evidence type="ECO:0000313" key="4">
    <source>
        <dbReference type="Proteomes" id="UP000886818"/>
    </source>
</evidence>